<evidence type="ECO:0000256" key="2">
    <source>
        <dbReference type="ARBA" id="ARBA00004186"/>
    </source>
</evidence>
<evidence type="ECO:0000256" key="5">
    <source>
        <dbReference type="ARBA" id="ARBA00019805"/>
    </source>
</evidence>
<keyword evidence="6" id="KW-0158">Chromosome</keyword>
<dbReference type="InterPro" id="IPR014001">
    <property type="entry name" value="Helicase_ATP-bd"/>
</dbReference>
<evidence type="ECO:0000256" key="3">
    <source>
        <dbReference type="ARBA" id="ARBA00004286"/>
    </source>
</evidence>
<dbReference type="GO" id="GO:0006310">
    <property type="term" value="P:DNA recombination"/>
    <property type="evidence" value="ECO:0007669"/>
    <property type="project" value="UniProtKB-KW"/>
</dbReference>
<comment type="function">
    <text evidence="25">ATPase component of the chromatin remodeling INO80 complex which is involved in transcriptional regulation, DNA replication and DNA repair. Binds DNA. As part of the INO80 complex, remodels chromatin by shifting nucleosomes. Regulates transcription upon recruitment by YY1 to YY1-activated genes, where it acts as an essential coactivator. Involved in UV-damage excision DNA repair. The contribution to DNA double-strand break repair appears to be largely indirect through transcriptional regulation. Involved in DNA replication. Required for microtubule assembly during mitosis thereby regulating chromosome segregation cycle.</text>
</comment>
<evidence type="ECO:0000256" key="18">
    <source>
        <dbReference type="ARBA" id="ARBA00023172"/>
    </source>
</evidence>
<keyword evidence="15 27" id="KW-0067">ATP-binding</keyword>
<keyword evidence="7" id="KW-0963">Cytoplasm</keyword>
<keyword evidence="21" id="KW-0206">Cytoskeleton</keyword>
<evidence type="ECO:0000256" key="20">
    <source>
        <dbReference type="ARBA" id="ARBA00023204"/>
    </source>
</evidence>
<evidence type="ECO:0000313" key="33">
    <source>
        <dbReference type="EMBL" id="KAF7690581.1"/>
    </source>
</evidence>
<dbReference type="InterPro" id="IPR000330">
    <property type="entry name" value="SNF2_N"/>
</dbReference>
<keyword evidence="11" id="KW-0547">Nucleotide-binding</keyword>
<dbReference type="Gene3D" id="3.40.50.10810">
    <property type="entry name" value="Tandem AAA-ATPase domain"/>
    <property type="match status" value="1"/>
</dbReference>
<gene>
    <name evidence="33" type="ORF">HF521_012385</name>
</gene>
<accession>A0A8T0AGL0</accession>
<dbReference type="InterPro" id="IPR027417">
    <property type="entry name" value="P-loop_NTPase"/>
</dbReference>
<keyword evidence="14 27" id="KW-0378">Hydrolase</keyword>
<keyword evidence="13" id="KW-0498">Mitosis</keyword>
<dbReference type="SMART" id="SM00490">
    <property type="entry name" value="HELICc"/>
    <property type="match status" value="1"/>
</dbReference>
<evidence type="ECO:0000256" key="25">
    <source>
        <dbReference type="ARBA" id="ARBA00053113"/>
    </source>
</evidence>
<evidence type="ECO:0000259" key="30">
    <source>
        <dbReference type="PROSITE" id="PS51192"/>
    </source>
</evidence>
<evidence type="ECO:0000256" key="15">
    <source>
        <dbReference type="ARBA" id="ARBA00022840"/>
    </source>
</evidence>
<dbReference type="GO" id="GO:0003779">
    <property type="term" value="F:actin binding"/>
    <property type="evidence" value="ECO:0007669"/>
    <property type="project" value="UniProtKB-KW"/>
</dbReference>
<dbReference type="Gene3D" id="3.40.50.300">
    <property type="entry name" value="P-loop containing nucleotide triphosphate hydrolases"/>
    <property type="match status" value="1"/>
</dbReference>
<feature type="region of interest" description="Disordered" evidence="29">
    <location>
        <begin position="1407"/>
        <end position="1465"/>
    </location>
</feature>
<feature type="compositionally biased region" description="Low complexity" evidence="29">
    <location>
        <begin position="1539"/>
        <end position="1555"/>
    </location>
</feature>
<comment type="subcellular location">
    <subcellularLocation>
        <location evidence="3">Chromosome</location>
    </subcellularLocation>
    <subcellularLocation>
        <location evidence="2">Cytoplasm</location>
        <location evidence="2">Cytoskeleton</location>
        <location evidence="2">Spindle</location>
    </subcellularLocation>
    <subcellularLocation>
        <location evidence="1 27">Nucleus</location>
    </subcellularLocation>
</comment>
<evidence type="ECO:0000256" key="24">
    <source>
        <dbReference type="ARBA" id="ARBA00049360"/>
    </source>
</evidence>
<dbReference type="InterPro" id="IPR050520">
    <property type="entry name" value="INO80/SWR1_helicase"/>
</dbReference>
<dbReference type="GO" id="GO:0033044">
    <property type="term" value="P:regulation of chromosome organization"/>
    <property type="evidence" value="ECO:0007669"/>
    <property type="project" value="UniProtKB-ARBA"/>
</dbReference>
<keyword evidence="34" id="KW-1185">Reference proteome</keyword>
<dbReference type="FunFam" id="3.40.50.300:FF:000747">
    <property type="entry name" value="DNA helicase INO80 isoform X1"/>
    <property type="match status" value="1"/>
</dbReference>
<dbReference type="GO" id="GO:0003677">
    <property type="term" value="F:DNA binding"/>
    <property type="evidence" value="ECO:0007669"/>
    <property type="project" value="UniProtKB-UniRule"/>
</dbReference>
<keyword evidence="18" id="KW-0233">DNA recombination</keyword>
<dbReference type="GO" id="GO:0051276">
    <property type="term" value="P:chromosome organization"/>
    <property type="evidence" value="ECO:0007669"/>
    <property type="project" value="UniProtKB-ARBA"/>
</dbReference>
<dbReference type="EMBL" id="JABFDY010000023">
    <property type="protein sequence ID" value="KAF7690581.1"/>
    <property type="molecule type" value="Genomic_DNA"/>
</dbReference>
<evidence type="ECO:0000256" key="16">
    <source>
        <dbReference type="ARBA" id="ARBA00022990"/>
    </source>
</evidence>
<dbReference type="GO" id="GO:0051301">
    <property type="term" value="P:cell division"/>
    <property type="evidence" value="ECO:0007669"/>
    <property type="project" value="UniProtKB-KW"/>
</dbReference>
<reference evidence="33" key="1">
    <citation type="submission" date="2020-08" db="EMBL/GenBank/DDBJ databases">
        <title>Chromosome-level assembly of Southern catfish (Silurus meridionalis) provides insights into visual adaptation to the nocturnal and benthic lifestyles.</title>
        <authorList>
            <person name="Zhang Y."/>
            <person name="Wang D."/>
            <person name="Peng Z."/>
        </authorList>
    </citation>
    <scope>NUCLEOTIDE SEQUENCE</scope>
    <source>
        <strain evidence="33">SWU-2019-XX</strain>
        <tissue evidence="33">Muscle</tissue>
    </source>
</reference>
<comment type="similarity">
    <text evidence="4 27">Belongs to the SNF2/RAD54 helicase family.</text>
</comment>
<evidence type="ECO:0000256" key="1">
    <source>
        <dbReference type="ARBA" id="ARBA00004123"/>
    </source>
</evidence>
<keyword evidence="8" id="KW-0597">Phosphoprotein</keyword>
<dbReference type="GO" id="GO:0016887">
    <property type="term" value="F:ATP hydrolysis activity"/>
    <property type="evidence" value="ECO:0007669"/>
    <property type="project" value="TreeGrafter"/>
</dbReference>
<keyword evidence="28" id="KW-0175">Coiled coil</keyword>
<evidence type="ECO:0000313" key="34">
    <source>
        <dbReference type="Proteomes" id="UP000606274"/>
    </source>
</evidence>
<dbReference type="PROSITE" id="PS51192">
    <property type="entry name" value="HELICASE_ATP_BIND_1"/>
    <property type="match status" value="1"/>
</dbReference>
<evidence type="ECO:0000256" key="12">
    <source>
        <dbReference type="ARBA" id="ARBA00022763"/>
    </source>
</evidence>
<evidence type="ECO:0000256" key="28">
    <source>
        <dbReference type="SAM" id="Coils"/>
    </source>
</evidence>
<dbReference type="GO" id="GO:0005819">
    <property type="term" value="C:spindle"/>
    <property type="evidence" value="ECO:0007669"/>
    <property type="project" value="UniProtKB-SubCell"/>
</dbReference>
<dbReference type="GO" id="GO:0005524">
    <property type="term" value="F:ATP binding"/>
    <property type="evidence" value="ECO:0007669"/>
    <property type="project" value="UniProtKB-UniRule"/>
</dbReference>
<dbReference type="GO" id="GO:0006351">
    <property type="term" value="P:DNA-templated transcription"/>
    <property type="evidence" value="ECO:0007669"/>
    <property type="project" value="InterPro"/>
</dbReference>
<evidence type="ECO:0000256" key="6">
    <source>
        <dbReference type="ARBA" id="ARBA00022454"/>
    </source>
</evidence>
<keyword evidence="9" id="KW-0132">Cell division</keyword>
<dbReference type="GO" id="GO:0042393">
    <property type="term" value="F:histone binding"/>
    <property type="evidence" value="ECO:0007669"/>
    <property type="project" value="TreeGrafter"/>
</dbReference>
<dbReference type="PANTHER" id="PTHR45685:SF2">
    <property type="entry name" value="CHROMATIN-REMODELING ATPASE INO80"/>
    <property type="match status" value="1"/>
</dbReference>
<evidence type="ECO:0000256" key="17">
    <source>
        <dbReference type="ARBA" id="ARBA00023125"/>
    </source>
</evidence>
<feature type="region of interest" description="Disordered" evidence="29">
    <location>
        <begin position="1525"/>
        <end position="1573"/>
    </location>
</feature>
<evidence type="ECO:0000256" key="19">
    <source>
        <dbReference type="ARBA" id="ARBA00023203"/>
    </source>
</evidence>
<feature type="compositionally biased region" description="Basic and acidic residues" evidence="29">
    <location>
        <begin position="1321"/>
        <end position="1335"/>
    </location>
</feature>
<dbReference type="GO" id="GO:0005874">
    <property type="term" value="C:microtubule"/>
    <property type="evidence" value="ECO:0007669"/>
    <property type="project" value="UniProtKB-KW"/>
</dbReference>
<dbReference type="CDD" id="cd18793">
    <property type="entry name" value="SF2_C_SNF"/>
    <property type="match status" value="1"/>
</dbReference>
<evidence type="ECO:0000256" key="11">
    <source>
        <dbReference type="ARBA" id="ARBA00022741"/>
    </source>
</evidence>
<dbReference type="InterPro" id="IPR038718">
    <property type="entry name" value="SNF2-like_sf"/>
</dbReference>
<evidence type="ECO:0000256" key="13">
    <source>
        <dbReference type="ARBA" id="ARBA00022776"/>
    </source>
</evidence>
<dbReference type="OrthoDB" id="5847120at2759"/>
<sequence length="1573" mass="177535">MASEQDGVGASACLKLAKPLHLQHLERSLRLDTFLRHSSNIFNQNISSDDSDDGLGEGPSLAPSNPHAPVLVVKEDVSDSEDGMRSSAAGGRGGAECGTLNGALLQEHKVDKSSLYNFSKLRKNRKWLKGVLLSDDTTDSDTDSDDSDFSLTREELHDMLRLHKFTRMHQGRFRAERELQQYRYYSASLLSTQDLFYEQQRHTLGPKKKKIKEEKKFKAKLKKMKKKKKRGEDYSSDGRPYVNKIFAKFSHDAPLPITKKKHLTIEQLNARRRKVWLTIAKKENPKAFKQKASAKNFMLTNAKKLAHQCMREVRRAAIQVQKNCKETLPRARRLTKEMLLYWKKYEKVEKEHRKRAEKEALEQRKLDEEMREAKRQQRKLNFLITQTELYAHFMGGKHKGVEGDGTQDEILRKLDESAAERQINIGGGVMVNLGHEDYDSEYYKSQALRNAKEAYQIHQTRTRQFDEESKDSRSASLHVAGVCGSGSGSGFGESYSLSNPSIQAGEDIPQPTIFNGKLKAYQLKGMNWLANLYEQGINGILADEMGLGKTVQSIALLAHLAERDNIWGPFLIISPASTLNNWHQEFTRFVPKFKVLPYWGNPHDRKVIRKFWSQKTLYTQNAPFHVVITSYQLVVQDVKYFQRVKWQYMVLDEAQALKSSTSVRWKILLQFQCRNRLLLTGTPIQNTMAELWALLHFIMPTLFDSHEEFNEWFSKDIESHAENKSAIDENQLSRLHMILKPFMLRRIKKDVENELSDKIEILTSCHLTSRQRLLYQALKNKISIEDLLQSSMGTAQQSHSTTSSLMNLVMQFRKVCNHPDLFERQETRSPFHMSLKPYVMSKFLFRHGLLHTCSPEKSRLLQALFSPFSPHHIHQSLFHTTGDEGSCFSFLRFIDVSPAEMSNAMLQGTLARWLALYLSFKAAHRLHHHRLWREEDEDEDEDGDGCRRKAEGRSGVSRSCYLSNRDFILWPDRTTSFPNARSSTVLQDLVFTSLRPWVFTHTDVVIRSRCSNTSSLRPCQPTQLPKFLLTATPRVTALPVERYCADRSAEYEWRRVRDGGSLTTKRCFLFGSPDLAHTWASRAQYFHPESPGGVMSLQPRHGWSFIRIPDKESLITDSGKLHTLDLLLTQLKSQNHRVLIYSQMTRMIDLLEEYMVYRKHTYMRLDGSSKISERRDMVADFQSRTDIFVFLLSTRAGGLGINLTAADTVIFYDSDWNPTVDQQAMDRAHRLGQTKQVTVYRLICKGTIEERILQRAKEKSEIQRMVISGGNFKPDTLKPKEVVSLLLDDEELEKKLRLRQEEKRQQEESSKVKDRKRKREKYAEKRKKEEDAETTKKKKDGVNLVIPYTPSADNSNLSADGEDSFISVDMESAIPSPFSEISLSSELQPGSLPADESSSDMLVIVDEPLPTNSPASGTGSVSDNMNGVSSLDVSSPGRGRAARSRGRPKGSGTGGKCVSRKGRGRKSTAGSAAAMAGAMAGAAAASAAAYAAYGYSVSKGITAAAASGSLQPAMARSPASVALVPVGTSSPGGKGSSLGSGAQLLPHGSSHLLHPQSKRGKAPSSHGHGGGGR</sequence>
<feature type="compositionally biased region" description="Polar residues" evidence="29">
    <location>
        <begin position="1410"/>
        <end position="1433"/>
    </location>
</feature>
<feature type="compositionally biased region" description="Basic and acidic residues" evidence="29">
    <location>
        <begin position="1298"/>
        <end position="1312"/>
    </location>
</feature>
<dbReference type="InterPro" id="IPR020838">
    <property type="entry name" value="DBINO"/>
</dbReference>
<dbReference type="FunFam" id="3.40.50.300:FF:003788">
    <property type="entry name" value="INO80 complex subunit"/>
    <property type="match status" value="1"/>
</dbReference>
<keyword evidence="22" id="KW-0539">Nucleus</keyword>
<dbReference type="InterPro" id="IPR001650">
    <property type="entry name" value="Helicase_C-like"/>
</dbReference>
<keyword evidence="12 27" id="KW-0227">DNA damage</keyword>
<dbReference type="PROSITE" id="PS51194">
    <property type="entry name" value="HELICASE_CTER"/>
    <property type="match status" value="1"/>
</dbReference>
<proteinExistence type="inferred from homology"/>
<keyword evidence="10" id="KW-0493">Microtubule</keyword>
<dbReference type="EC" id="3.6.4.-" evidence="27"/>
<dbReference type="GO" id="GO:0140658">
    <property type="term" value="F:ATP-dependent chromatin remodeler activity"/>
    <property type="evidence" value="ECO:0007669"/>
    <property type="project" value="InterPro"/>
</dbReference>
<dbReference type="Pfam" id="PF13892">
    <property type="entry name" value="DBINO"/>
    <property type="match status" value="1"/>
</dbReference>
<keyword evidence="17 27" id="KW-0238">DNA-binding</keyword>
<dbReference type="GO" id="GO:0006281">
    <property type="term" value="P:DNA repair"/>
    <property type="evidence" value="ECO:0007669"/>
    <property type="project" value="UniProtKB-UniRule"/>
</dbReference>
<evidence type="ECO:0000259" key="32">
    <source>
        <dbReference type="PROSITE" id="PS51413"/>
    </source>
</evidence>
<dbReference type="SMART" id="SM00487">
    <property type="entry name" value="DEXDc"/>
    <property type="match status" value="1"/>
</dbReference>
<comment type="catalytic activity">
    <reaction evidence="24 27">
        <text>ATP + H2O = ADP + phosphate + H(+)</text>
        <dbReference type="Rhea" id="RHEA:13065"/>
        <dbReference type="ChEBI" id="CHEBI:15377"/>
        <dbReference type="ChEBI" id="CHEBI:15378"/>
        <dbReference type="ChEBI" id="CHEBI:30616"/>
        <dbReference type="ChEBI" id="CHEBI:43474"/>
        <dbReference type="ChEBI" id="CHEBI:456216"/>
    </reaction>
</comment>
<comment type="subunit">
    <text evidence="27">Component of the INO80 chromatin-remodeling complex.</text>
</comment>
<dbReference type="PROSITE" id="PS51413">
    <property type="entry name" value="DBINO"/>
    <property type="match status" value="1"/>
</dbReference>
<feature type="domain" description="Helicase C-terminal" evidence="31">
    <location>
        <begin position="1123"/>
        <end position="1278"/>
    </location>
</feature>
<keyword evidence="16" id="KW-0007">Acetylation</keyword>
<dbReference type="SUPFAM" id="SSF52540">
    <property type="entry name" value="P-loop containing nucleoside triphosphate hydrolases"/>
    <property type="match status" value="2"/>
</dbReference>
<comment type="caution">
    <text evidence="33">The sequence shown here is derived from an EMBL/GenBank/DDBJ whole genome shotgun (WGS) entry which is preliminary data.</text>
</comment>
<evidence type="ECO:0000256" key="7">
    <source>
        <dbReference type="ARBA" id="ARBA00022490"/>
    </source>
</evidence>
<feature type="region of interest" description="Disordered" evidence="29">
    <location>
        <begin position="45"/>
        <end position="68"/>
    </location>
</feature>
<evidence type="ECO:0000256" key="26">
    <source>
        <dbReference type="ARBA" id="ARBA00064711"/>
    </source>
</evidence>
<evidence type="ECO:0000256" key="8">
    <source>
        <dbReference type="ARBA" id="ARBA00022553"/>
    </source>
</evidence>
<evidence type="ECO:0000259" key="31">
    <source>
        <dbReference type="PROSITE" id="PS51194"/>
    </source>
</evidence>
<protein>
    <recommendedName>
        <fullName evidence="5 27">Chromatin-remodeling ATPase INO80</fullName>
        <ecNumber evidence="27">3.6.4.-</ecNumber>
    </recommendedName>
</protein>
<evidence type="ECO:0000256" key="14">
    <source>
        <dbReference type="ARBA" id="ARBA00022801"/>
    </source>
</evidence>
<evidence type="ECO:0000256" key="9">
    <source>
        <dbReference type="ARBA" id="ARBA00022618"/>
    </source>
</evidence>
<evidence type="ECO:0000256" key="23">
    <source>
        <dbReference type="ARBA" id="ARBA00023306"/>
    </source>
</evidence>
<evidence type="ECO:0000256" key="4">
    <source>
        <dbReference type="ARBA" id="ARBA00007025"/>
    </source>
</evidence>
<evidence type="ECO:0000256" key="27">
    <source>
        <dbReference type="RuleBase" id="RU368001"/>
    </source>
</evidence>
<comment type="subunit">
    <text evidence="26">Component of the chromatin remodeling INO80 complex; three different complex modules assemble on different domains of INO80. Interacts with DDB1. Interacts with transcriptional repressor protein YY1; the interaction recruits the INO80 complex to YY1 target genes. Interacts with YY1AP1. Interacts with tubulin alpha.</text>
</comment>
<keyword evidence="19" id="KW-0009">Actin-binding</keyword>
<feature type="region of interest" description="Disordered" evidence="29">
    <location>
        <begin position="1298"/>
        <end position="1337"/>
    </location>
</feature>
<evidence type="ECO:0000256" key="22">
    <source>
        <dbReference type="ARBA" id="ARBA00023242"/>
    </source>
</evidence>
<dbReference type="Proteomes" id="UP000606274">
    <property type="component" value="Unassembled WGS sequence"/>
</dbReference>
<dbReference type="Pfam" id="PF00271">
    <property type="entry name" value="Helicase_C"/>
    <property type="match status" value="1"/>
</dbReference>
<dbReference type="Pfam" id="PF00176">
    <property type="entry name" value="SNF2-rel_dom"/>
    <property type="match status" value="1"/>
</dbReference>
<name>A0A8T0AGL0_SILME</name>
<dbReference type="GO" id="GO:0031011">
    <property type="term" value="C:Ino80 complex"/>
    <property type="evidence" value="ECO:0007669"/>
    <property type="project" value="UniProtKB-UniRule"/>
</dbReference>
<dbReference type="InterPro" id="IPR049730">
    <property type="entry name" value="SNF2/RAD54-like_C"/>
</dbReference>
<comment type="function">
    <text evidence="27">ATPase component of the INO80 complex which remodels chromatin by shifting nucleosomes and is involved in DNA repair.</text>
</comment>
<organism evidence="33 34">
    <name type="scientific">Silurus meridionalis</name>
    <name type="common">Southern catfish</name>
    <name type="synonym">Silurus soldatovi meridionalis</name>
    <dbReference type="NCBI Taxonomy" id="175797"/>
    <lineage>
        <taxon>Eukaryota</taxon>
        <taxon>Metazoa</taxon>
        <taxon>Chordata</taxon>
        <taxon>Craniata</taxon>
        <taxon>Vertebrata</taxon>
        <taxon>Euteleostomi</taxon>
        <taxon>Actinopterygii</taxon>
        <taxon>Neopterygii</taxon>
        <taxon>Teleostei</taxon>
        <taxon>Ostariophysi</taxon>
        <taxon>Siluriformes</taxon>
        <taxon>Siluridae</taxon>
        <taxon>Silurus</taxon>
    </lineage>
</organism>
<dbReference type="CDD" id="cd18002">
    <property type="entry name" value="DEXQc_INO80"/>
    <property type="match status" value="1"/>
</dbReference>
<evidence type="ECO:0000256" key="10">
    <source>
        <dbReference type="ARBA" id="ARBA00022701"/>
    </source>
</evidence>
<feature type="domain" description="DBINO" evidence="32">
    <location>
        <begin position="275"/>
        <end position="400"/>
    </location>
</feature>
<feature type="coiled-coil region" evidence="28">
    <location>
        <begin position="356"/>
        <end position="386"/>
    </location>
</feature>
<evidence type="ECO:0000256" key="21">
    <source>
        <dbReference type="ARBA" id="ARBA00023212"/>
    </source>
</evidence>
<keyword evidence="20 27" id="KW-0234">DNA repair</keyword>
<dbReference type="FunFam" id="3.40.50.10810:FF:000006">
    <property type="entry name" value="Putative DNA helicase INO80"/>
    <property type="match status" value="1"/>
</dbReference>
<dbReference type="InterPro" id="IPR031047">
    <property type="entry name" value="DEXQc_INO80"/>
</dbReference>
<dbReference type="PANTHER" id="PTHR45685">
    <property type="entry name" value="HELICASE SRCAP-RELATED"/>
    <property type="match status" value="1"/>
</dbReference>
<evidence type="ECO:0000256" key="29">
    <source>
        <dbReference type="SAM" id="MobiDB-lite"/>
    </source>
</evidence>
<dbReference type="GO" id="GO:0051054">
    <property type="term" value="P:positive regulation of DNA metabolic process"/>
    <property type="evidence" value="ECO:0007669"/>
    <property type="project" value="UniProtKB-ARBA"/>
</dbReference>
<feature type="domain" description="Helicase ATP-binding" evidence="30">
    <location>
        <begin position="530"/>
        <end position="701"/>
    </location>
</feature>
<comment type="domain">
    <text evidence="27">The DBINO region is involved in binding to DNA.</text>
</comment>
<keyword evidence="23" id="KW-0131">Cell cycle</keyword>